<keyword evidence="5 8" id="KW-0812">Transmembrane</keyword>
<dbReference type="OrthoDB" id="9796260at2"/>
<gene>
    <name evidence="9" type="ORF">OLMES_0528</name>
</gene>
<keyword evidence="4" id="KW-1003">Cell membrane</keyword>
<feature type="transmembrane region" description="Helical" evidence="8">
    <location>
        <begin position="243"/>
        <end position="276"/>
    </location>
</feature>
<evidence type="ECO:0000256" key="5">
    <source>
        <dbReference type="ARBA" id="ARBA00022692"/>
    </source>
</evidence>
<proteinExistence type="inferred from homology"/>
<dbReference type="GO" id="GO:0005886">
    <property type="term" value="C:plasma membrane"/>
    <property type="evidence" value="ECO:0007669"/>
    <property type="project" value="UniProtKB-SubCell"/>
</dbReference>
<keyword evidence="6 8" id="KW-1133">Transmembrane helix</keyword>
<evidence type="ECO:0000256" key="2">
    <source>
        <dbReference type="ARBA" id="ARBA00007935"/>
    </source>
</evidence>
<evidence type="ECO:0000256" key="1">
    <source>
        <dbReference type="ARBA" id="ARBA00004651"/>
    </source>
</evidence>
<evidence type="ECO:0000256" key="7">
    <source>
        <dbReference type="ARBA" id="ARBA00023136"/>
    </source>
</evidence>
<feature type="transmembrane region" description="Helical" evidence="8">
    <location>
        <begin position="288"/>
        <end position="311"/>
    </location>
</feature>
<dbReference type="InterPro" id="IPR037294">
    <property type="entry name" value="ABC_BtuC-like"/>
</dbReference>
<feature type="transmembrane region" description="Helical" evidence="8">
    <location>
        <begin position="100"/>
        <end position="118"/>
    </location>
</feature>
<dbReference type="SUPFAM" id="SSF81345">
    <property type="entry name" value="ABC transporter involved in vitamin B12 uptake, BtuC"/>
    <property type="match status" value="1"/>
</dbReference>
<evidence type="ECO:0000313" key="9">
    <source>
        <dbReference type="EMBL" id="ARU54631.1"/>
    </source>
</evidence>
<dbReference type="PANTHER" id="PTHR30472:SF19">
    <property type="entry name" value="PETROBACTIN IMPORT SYSTEM PERMEASE PROTEIN YCLO"/>
    <property type="match status" value="1"/>
</dbReference>
<evidence type="ECO:0000256" key="6">
    <source>
        <dbReference type="ARBA" id="ARBA00022989"/>
    </source>
</evidence>
<reference evidence="9 10" key="1">
    <citation type="submission" date="2017-05" db="EMBL/GenBank/DDBJ databases">
        <title>Genomic insights into alkan degradation activity of Oleiphilus messinensis.</title>
        <authorList>
            <person name="Kozyavkin S.A."/>
            <person name="Slesarev A.I."/>
            <person name="Golyshin P.N."/>
            <person name="Korzhenkov A."/>
            <person name="Golyshina O.N."/>
            <person name="Toshchakov S.V."/>
        </authorList>
    </citation>
    <scope>NUCLEOTIDE SEQUENCE [LARGE SCALE GENOMIC DNA]</scope>
    <source>
        <strain evidence="9 10">ME102</strain>
    </source>
</reference>
<evidence type="ECO:0000256" key="4">
    <source>
        <dbReference type="ARBA" id="ARBA00022475"/>
    </source>
</evidence>
<evidence type="ECO:0000256" key="3">
    <source>
        <dbReference type="ARBA" id="ARBA00022448"/>
    </source>
</evidence>
<feature type="transmembrane region" description="Helical" evidence="8">
    <location>
        <begin position="127"/>
        <end position="147"/>
    </location>
</feature>
<evidence type="ECO:0000256" key="8">
    <source>
        <dbReference type="SAM" id="Phobius"/>
    </source>
</evidence>
<feature type="transmembrane region" description="Helical" evidence="8">
    <location>
        <begin position="31"/>
        <end position="53"/>
    </location>
</feature>
<accession>A0A1Y0I2K2</accession>
<dbReference type="Proteomes" id="UP000196027">
    <property type="component" value="Chromosome"/>
</dbReference>
<feature type="transmembrane region" description="Helical" evidence="8">
    <location>
        <begin position="153"/>
        <end position="174"/>
    </location>
</feature>
<dbReference type="GO" id="GO:0022857">
    <property type="term" value="F:transmembrane transporter activity"/>
    <property type="evidence" value="ECO:0007669"/>
    <property type="project" value="InterPro"/>
</dbReference>
<dbReference type="Pfam" id="PF01032">
    <property type="entry name" value="FecCD"/>
    <property type="match status" value="1"/>
</dbReference>
<dbReference type="KEGG" id="ome:OLMES_0528"/>
<evidence type="ECO:0000313" key="10">
    <source>
        <dbReference type="Proteomes" id="UP000196027"/>
    </source>
</evidence>
<name>A0A1Y0I2K2_9GAMM</name>
<keyword evidence="3" id="KW-0813">Transport</keyword>
<sequence>MDNLELNDVRLINSGSSKRLRTYFASPPGRLAAAVAIAVLSVLLFLTLNVKAGWEFTLMFRGKKLLTLLAVAFAISVASLLFQTLTQNRILTPAIMGFDSLYMLIQTTMVFLLGSFAFSDFNVYGKWLIEVSVMTGSLCSLYLFVLYRQQQSLFVLVLVGVILGVFFHSLSALLQRMMNPTEFTVLQDALFASFNAADSHLLILSGIMIAITCLFCFRMHAVLDTVALGQPIATNLGISYKPFLLLTLALISVLVSVATALVGPVTFFGLLVVNLAYYLAGTSRHRYLIPMSVTIGVICLVAGEVILQHGFSFNTRLSILIEFIGGLFFLILVLNRRFA</sequence>
<keyword evidence="10" id="KW-1185">Reference proteome</keyword>
<comment type="subcellular location">
    <subcellularLocation>
        <location evidence="1">Cell membrane</location>
        <topology evidence="1">Multi-pass membrane protein</topology>
    </subcellularLocation>
</comment>
<dbReference type="PANTHER" id="PTHR30472">
    <property type="entry name" value="FERRIC ENTEROBACTIN TRANSPORT SYSTEM PERMEASE PROTEIN"/>
    <property type="match status" value="1"/>
</dbReference>
<dbReference type="GO" id="GO:0033214">
    <property type="term" value="P:siderophore-iron import into cell"/>
    <property type="evidence" value="ECO:0007669"/>
    <property type="project" value="TreeGrafter"/>
</dbReference>
<feature type="transmembrane region" description="Helical" evidence="8">
    <location>
        <begin position="201"/>
        <end position="223"/>
    </location>
</feature>
<feature type="transmembrane region" description="Helical" evidence="8">
    <location>
        <begin position="317"/>
        <end position="334"/>
    </location>
</feature>
<dbReference type="RefSeq" id="WP_087459809.1">
    <property type="nucleotide sequence ID" value="NZ_CP021425.1"/>
</dbReference>
<feature type="transmembrane region" description="Helical" evidence="8">
    <location>
        <begin position="65"/>
        <end position="85"/>
    </location>
</feature>
<comment type="similarity">
    <text evidence="2">Belongs to the binding-protein-dependent transport system permease family. FecCD subfamily.</text>
</comment>
<protein>
    <submittedName>
        <fullName evidence="9">ABC transporter permease</fullName>
    </submittedName>
</protein>
<dbReference type="InterPro" id="IPR000522">
    <property type="entry name" value="ABC_transptr_permease_BtuC"/>
</dbReference>
<keyword evidence="7 8" id="KW-0472">Membrane</keyword>
<organism evidence="9 10">
    <name type="scientific">Oleiphilus messinensis</name>
    <dbReference type="NCBI Taxonomy" id="141451"/>
    <lineage>
        <taxon>Bacteria</taxon>
        <taxon>Pseudomonadati</taxon>
        <taxon>Pseudomonadota</taxon>
        <taxon>Gammaproteobacteria</taxon>
        <taxon>Oceanospirillales</taxon>
        <taxon>Oleiphilaceae</taxon>
        <taxon>Oleiphilus</taxon>
    </lineage>
</organism>
<dbReference type="AlphaFoldDB" id="A0A1Y0I2K2"/>
<dbReference type="EMBL" id="CP021425">
    <property type="protein sequence ID" value="ARU54631.1"/>
    <property type="molecule type" value="Genomic_DNA"/>
</dbReference>
<dbReference type="Gene3D" id="1.10.3470.10">
    <property type="entry name" value="ABC transporter involved in vitamin B12 uptake, BtuC"/>
    <property type="match status" value="1"/>
</dbReference>
<dbReference type="CDD" id="cd06550">
    <property type="entry name" value="TM_ABC_iron-siderophores_like"/>
    <property type="match status" value="1"/>
</dbReference>